<evidence type="ECO:0000313" key="1">
    <source>
        <dbReference type="EMBL" id="CAL4097900.1"/>
    </source>
</evidence>
<evidence type="ECO:0000313" key="2">
    <source>
        <dbReference type="Proteomes" id="UP001497623"/>
    </source>
</evidence>
<feature type="non-terminal residue" evidence="1">
    <location>
        <position position="1"/>
    </location>
</feature>
<gene>
    <name evidence="1" type="ORF">MNOR_LOCUS16108</name>
</gene>
<dbReference type="Proteomes" id="UP001497623">
    <property type="component" value="Unassembled WGS sequence"/>
</dbReference>
<dbReference type="EMBL" id="CAXKWB010010418">
    <property type="protein sequence ID" value="CAL4097900.1"/>
    <property type="molecule type" value="Genomic_DNA"/>
</dbReference>
<name>A0AAV2QW24_MEGNR</name>
<proteinExistence type="predicted"/>
<organism evidence="1 2">
    <name type="scientific">Meganyctiphanes norvegica</name>
    <name type="common">Northern krill</name>
    <name type="synonym">Thysanopoda norvegica</name>
    <dbReference type="NCBI Taxonomy" id="48144"/>
    <lineage>
        <taxon>Eukaryota</taxon>
        <taxon>Metazoa</taxon>
        <taxon>Ecdysozoa</taxon>
        <taxon>Arthropoda</taxon>
        <taxon>Crustacea</taxon>
        <taxon>Multicrustacea</taxon>
        <taxon>Malacostraca</taxon>
        <taxon>Eumalacostraca</taxon>
        <taxon>Eucarida</taxon>
        <taxon>Euphausiacea</taxon>
        <taxon>Euphausiidae</taxon>
        <taxon>Meganyctiphanes</taxon>
    </lineage>
</organism>
<dbReference type="AlphaFoldDB" id="A0AAV2QW24"/>
<keyword evidence="2" id="KW-1185">Reference proteome</keyword>
<sequence>ILGKMENMKSTNDNAFKIITEYVEKKENLTNEQKIKFCSEYMKIWGSVVNEIESFTVSDGPENVNLDHNKMETDTAQINEDLDEDDLESAETRYLATLVNVTNKRKTYPSKVRLLLGKSTRNQMNAV</sequence>
<comment type="caution">
    <text evidence="1">The sequence shown here is derived from an EMBL/GenBank/DDBJ whole genome shotgun (WGS) entry which is preliminary data.</text>
</comment>
<accession>A0AAV2QW24</accession>
<feature type="non-terminal residue" evidence="1">
    <location>
        <position position="127"/>
    </location>
</feature>
<reference evidence="1 2" key="1">
    <citation type="submission" date="2024-05" db="EMBL/GenBank/DDBJ databases">
        <authorList>
            <person name="Wallberg A."/>
        </authorList>
    </citation>
    <scope>NUCLEOTIDE SEQUENCE [LARGE SCALE GENOMIC DNA]</scope>
</reference>
<protein>
    <submittedName>
        <fullName evidence="1">Uncharacterized protein</fullName>
    </submittedName>
</protein>